<dbReference type="PANTHER" id="PTHR46579:SF1">
    <property type="entry name" value="F5_8 TYPE C DOMAIN-CONTAINING PROTEIN"/>
    <property type="match status" value="1"/>
</dbReference>
<protein>
    <recommendedName>
        <fullName evidence="4">Transposase domain-containing protein</fullName>
    </recommendedName>
</protein>
<organism evidence="2 3">
    <name type="scientific">Cirrhinus molitorella</name>
    <name type="common">mud carp</name>
    <dbReference type="NCBI Taxonomy" id="172907"/>
    <lineage>
        <taxon>Eukaryota</taxon>
        <taxon>Metazoa</taxon>
        <taxon>Chordata</taxon>
        <taxon>Craniata</taxon>
        <taxon>Vertebrata</taxon>
        <taxon>Euteleostomi</taxon>
        <taxon>Actinopterygii</taxon>
        <taxon>Neopterygii</taxon>
        <taxon>Teleostei</taxon>
        <taxon>Ostariophysi</taxon>
        <taxon>Cypriniformes</taxon>
        <taxon>Cyprinidae</taxon>
        <taxon>Labeoninae</taxon>
        <taxon>Labeonini</taxon>
        <taxon>Cirrhinus</taxon>
    </lineage>
</organism>
<evidence type="ECO:0000256" key="1">
    <source>
        <dbReference type="SAM" id="MobiDB-lite"/>
    </source>
</evidence>
<evidence type="ECO:0008006" key="4">
    <source>
        <dbReference type="Google" id="ProtNLM"/>
    </source>
</evidence>
<sequence>MEPPIKRGRYKKYLKDLDVPVPRQTRHNWNKQGLSWGSVGEEEGMTENEERTESSECDNCSEGLYDRDDCEAEELIMEDLETGDLCGNYEENSPSNCGSHIDAGQANLMITAFILRHKITGAALQDLLALLNELMPGVAPHTRYLFEQTLKSEHGEMELHFYCPSCTEYIGETGEGVCGNTDCQFKYDLTTCRRNGTFFIYLPLASQLRDLLENSDIFSKLGRSQSHSDGAVSDIFDGSEMLQTMLESKIGKTDLTLLWNCDGVPVFKSSGYSIWPLQCVVNELPPEIRKKHVFCMALWFGRSSPNMTTMFTPVIEEAKMLATQGFTWQNPVTNTPATSRAFLLTSACDAAARPRLKNSVQCNGKFGCDWCLHPGEMVEKGAGSVRVYPFSVPEPEKRTQEKWEDDAIAANSTPVNGVRGPCQLLFLPLFNIVKGFVPDYMHCVLLGVVRQWATLWFDPQYSQCPWYLGRHRQTEDSRLLKMKPPREISRAPRSLSERKFWKASEWKSFLLYYSFFVLMGVLPTKFYQHWCLLCFSLHILLQPRVPKHLIEKADLMLKKFVIYTETLYGKQHVSFNVHQLTHLASSVYNWGPLWAASAFSFEANNRKLLSFFHGTQHVPIQIAKSFLLWRRIPKMLNAANDASPAVVSYIEKLWNCSSVLPQKSFKRDIFTFFCKGVAKQLPVQHMLALKRLLGKGHFCKGETGVSTRHGVFISEQIFSKTYLSLSVVEY</sequence>
<dbReference type="EMBL" id="JAYMGO010000004">
    <property type="protein sequence ID" value="KAL1276155.1"/>
    <property type="molecule type" value="Genomic_DNA"/>
</dbReference>
<accession>A0ABR3NGU7</accession>
<evidence type="ECO:0000313" key="3">
    <source>
        <dbReference type="Proteomes" id="UP001558613"/>
    </source>
</evidence>
<feature type="region of interest" description="Disordered" evidence="1">
    <location>
        <begin position="22"/>
        <end position="59"/>
    </location>
</feature>
<name>A0ABR3NGU7_9TELE</name>
<evidence type="ECO:0000313" key="2">
    <source>
        <dbReference type="EMBL" id="KAL1276155.1"/>
    </source>
</evidence>
<proteinExistence type="predicted"/>
<dbReference type="Proteomes" id="UP001558613">
    <property type="component" value="Unassembled WGS sequence"/>
</dbReference>
<gene>
    <name evidence="2" type="ORF">QQF64_035778</name>
</gene>
<dbReference type="PANTHER" id="PTHR46579">
    <property type="entry name" value="F5/8 TYPE C DOMAIN-CONTAINING PROTEIN-RELATED"/>
    <property type="match status" value="1"/>
</dbReference>
<comment type="caution">
    <text evidence="2">The sequence shown here is derived from an EMBL/GenBank/DDBJ whole genome shotgun (WGS) entry which is preliminary data.</text>
</comment>
<keyword evidence="3" id="KW-1185">Reference proteome</keyword>
<reference evidence="2 3" key="1">
    <citation type="submission" date="2023-09" db="EMBL/GenBank/DDBJ databases">
        <authorList>
            <person name="Wang M."/>
        </authorList>
    </citation>
    <scope>NUCLEOTIDE SEQUENCE [LARGE SCALE GENOMIC DNA]</scope>
    <source>
        <strain evidence="2">GT-2023</strain>
        <tissue evidence="2">Liver</tissue>
    </source>
</reference>